<reference evidence="1" key="1">
    <citation type="submission" date="2022-09" db="EMBL/GenBank/DDBJ databases">
        <title>Rhodovastum sp. nov. RN2-1 isolated from soil in Seongnam, South Korea.</title>
        <authorList>
            <person name="Le N.T."/>
        </authorList>
    </citation>
    <scope>NUCLEOTIDE SEQUENCE</scope>
    <source>
        <strain evidence="1">RN2-1</strain>
    </source>
</reference>
<sequence length="224" mass="23831">MNGPAALFDLDGTLTDSRPGIVGSIHAALRSLGHVPDPRMDLTRVIGPPLDEVIAHVLDHYGDTRTAEAITLYRGHYGETGLFDNALYPDIQAALAEFVAAGFTLYVATSKRTLFARRILEHFGISGCFRGIYGSEDGGALDHKPELLGHILRREPIRPPAAVMIGDRRQDIAGAHANGMRAIGVTWGYGDAGELEQAGADALAHAASDLLSVARALVQSGSVR</sequence>
<keyword evidence="1" id="KW-0378">Hydrolase</keyword>
<dbReference type="PANTHER" id="PTHR43434:SF20">
    <property type="entry name" value="5'-NUCLEOTIDASE"/>
    <property type="match status" value="1"/>
</dbReference>
<evidence type="ECO:0000313" key="2">
    <source>
        <dbReference type="Proteomes" id="UP001165679"/>
    </source>
</evidence>
<dbReference type="InterPro" id="IPR036412">
    <property type="entry name" value="HAD-like_sf"/>
</dbReference>
<proteinExistence type="predicted"/>
<dbReference type="GO" id="GO:0005829">
    <property type="term" value="C:cytosol"/>
    <property type="evidence" value="ECO:0007669"/>
    <property type="project" value="TreeGrafter"/>
</dbReference>
<accession>A0AA42CFT8</accession>
<dbReference type="GO" id="GO:0016791">
    <property type="term" value="F:phosphatase activity"/>
    <property type="evidence" value="ECO:0007669"/>
    <property type="project" value="UniProtKB-ARBA"/>
</dbReference>
<dbReference type="InterPro" id="IPR041492">
    <property type="entry name" value="HAD_2"/>
</dbReference>
<dbReference type="Proteomes" id="UP001165679">
    <property type="component" value="Unassembled WGS sequence"/>
</dbReference>
<keyword evidence="2" id="KW-1185">Reference proteome</keyword>
<dbReference type="Pfam" id="PF13419">
    <property type="entry name" value="HAD_2"/>
    <property type="match status" value="1"/>
</dbReference>
<dbReference type="RefSeq" id="WP_264711914.1">
    <property type="nucleotide sequence ID" value="NZ_JAPDNT010000001.1"/>
</dbReference>
<dbReference type="AlphaFoldDB" id="A0AA42CFT8"/>
<dbReference type="SUPFAM" id="SSF56784">
    <property type="entry name" value="HAD-like"/>
    <property type="match status" value="1"/>
</dbReference>
<dbReference type="SFLD" id="SFLDS00003">
    <property type="entry name" value="Haloacid_Dehalogenase"/>
    <property type="match status" value="1"/>
</dbReference>
<dbReference type="PANTHER" id="PTHR43434">
    <property type="entry name" value="PHOSPHOGLYCOLATE PHOSPHATASE"/>
    <property type="match status" value="1"/>
</dbReference>
<dbReference type="InterPro" id="IPR023198">
    <property type="entry name" value="PGP-like_dom2"/>
</dbReference>
<dbReference type="SFLD" id="SFLDG01129">
    <property type="entry name" value="C1.5:_HAD__Beta-PGM__Phosphata"/>
    <property type="match status" value="1"/>
</dbReference>
<protein>
    <submittedName>
        <fullName evidence="1">HAD hydrolase-like protein</fullName>
    </submittedName>
</protein>
<dbReference type="Gene3D" id="1.10.150.240">
    <property type="entry name" value="Putative phosphatase, domain 2"/>
    <property type="match status" value="1"/>
</dbReference>
<dbReference type="GO" id="GO:0004713">
    <property type="term" value="F:protein tyrosine kinase activity"/>
    <property type="evidence" value="ECO:0007669"/>
    <property type="project" value="TreeGrafter"/>
</dbReference>
<name>A0AA42CFT8_9PROT</name>
<comment type="caution">
    <text evidence="1">The sequence shown here is derived from an EMBL/GenBank/DDBJ whole genome shotgun (WGS) entry which is preliminary data.</text>
</comment>
<gene>
    <name evidence="1" type="ORF">OL599_02025</name>
</gene>
<dbReference type="EMBL" id="JAPDNT010000001">
    <property type="protein sequence ID" value="MCW3473342.1"/>
    <property type="molecule type" value="Genomic_DNA"/>
</dbReference>
<dbReference type="InterPro" id="IPR050155">
    <property type="entry name" value="HAD-like_hydrolase_sf"/>
</dbReference>
<organism evidence="1 2">
    <name type="scientific">Limobrevibacterium gyesilva</name>
    <dbReference type="NCBI Taxonomy" id="2991712"/>
    <lineage>
        <taxon>Bacteria</taxon>
        <taxon>Pseudomonadati</taxon>
        <taxon>Pseudomonadota</taxon>
        <taxon>Alphaproteobacteria</taxon>
        <taxon>Acetobacterales</taxon>
        <taxon>Acetobacteraceae</taxon>
        <taxon>Limobrevibacterium</taxon>
    </lineage>
</organism>
<dbReference type="FunFam" id="3.40.50.1000:FF:000022">
    <property type="entry name" value="Phosphoglycolate phosphatase"/>
    <property type="match status" value="1"/>
</dbReference>
<dbReference type="Gene3D" id="3.40.50.1000">
    <property type="entry name" value="HAD superfamily/HAD-like"/>
    <property type="match status" value="1"/>
</dbReference>
<reference evidence="1" key="2">
    <citation type="submission" date="2022-10" db="EMBL/GenBank/DDBJ databases">
        <authorList>
            <person name="Trinh H.N."/>
        </authorList>
    </citation>
    <scope>NUCLEOTIDE SEQUENCE</scope>
    <source>
        <strain evidence="1">RN2-1</strain>
    </source>
</reference>
<evidence type="ECO:0000313" key="1">
    <source>
        <dbReference type="EMBL" id="MCW3473342.1"/>
    </source>
</evidence>
<dbReference type="InterPro" id="IPR023214">
    <property type="entry name" value="HAD_sf"/>
</dbReference>